<comment type="caution">
    <text evidence="3">The sequence shown here is derived from an EMBL/GenBank/DDBJ whole genome shotgun (WGS) entry which is preliminary data.</text>
</comment>
<feature type="domain" description="Protein kinase" evidence="2">
    <location>
        <begin position="1"/>
        <end position="292"/>
    </location>
</feature>
<evidence type="ECO:0000313" key="3">
    <source>
        <dbReference type="EMBL" id="KAK8890067.1"/>
    </source>
</evidence>
<reference evidence="3 4" key="1">
    <citation type="submission" date="2024-04" db="EMBL/GenBank/DDBJ databases">
        <title>Tritrichomonas musculus Genome.</title>
        <authorList>
            <person name="Alves-Ferreira E."/>
            <person name="Grigg M."/>
            <person name="Lorenzi H."/>
            <person name="Galac M."/>
        </authorList>
    </citation>
    <scope>NUCLEOTIDE SEQUENCE [LARGE SCALE GENOMIC DNA]</scope>
    <source>
        <strain evidence="3 4">EAF2021</strain>
    </source>
</reference>
<keyword evidence="4" id="KW-1185">Reference proteome</keyword>
<proteinExistence type="predicted"/>
<evidence type="ECO:0000256" key="1">
    <source>
        <dbReference type="SAM" id="MobiDB-lite"/>
    </source>
</evidence>
<dbReference type="InterPro" id="IPR000719">
    <property type="entry name" value="Prot_kinase_dom"/>
</dbReference>
<dbReference type="InterPro" id="IPR011990">
    <property type="entry name" value="TPR-like_helical_dom_sf"/>
</dbReference>
<dbReference type="SUPFAM" id="SSF81901">
    <property type="entry name" value="HCP-like"/>
    <property type="match status" value="1"/>
</dbReference>
<dbReference type="Gene3D" id="1.25.40.10">
    <property type="entry name" value="Tetratricopeptide repeat domain"/>
    <property type="match status" value="1"/>
</dbReference>
<dbReference type="Pfam" id="PF00069">
    <property type="entry name" value="Pkinase"/>
    <property type="match status" value="1"/>
</dbReference>
<dbReference type="Proteomes" id="UP001470230">
    <property type="component" value="Unassembled WGS sequence"/>
</dbReference>
<dbReference type="PROSITE" id="PS50011">
    <property type="entry name" value="PROTEIN_KINASE_DOM"/>
    <property type="match status" value="1"/>
</dbReference>
<dbReference type="PANTHER" id="PTHR24362">
    <property type="entry name" value="SERINE/THREONINE-PROTEIN KINASE NEK"/>
    <property type="match status" value="1"/>
</dbReference>
<evidence type="ECO:0000259" key="2">
    <source>
        <dbReference type="PROSITE" id="PS50011"/>
    </source>
</evidence>
<evidence type="ECO:0000313" key="4">
    <source>
        <dbReference type="Proteomes" id="UP001470230"/>
    </source>
</evidence>
<dbReference type="SUPFAM" id="SSF56112">
    <property type="entry name" value="Protein kinase-like (PK-like)"/>
    <property type="match status" value="1"/>
</dbReference>
<dbReference type="Gene3D" id="1.10.510.10">
    <property type="entry name" value="Transferase(Phosphotransferase) domain 1"/>
    <property type="match status" value="1"/>
</dbReference>
<organism evidence="3 4">
    <name type="scientific">Tritrichomonas musculus</name>
    <dbReference type="NCBI Taxonomy" id="1915356"/>
    <lineage>
        <taxon>Eukaryota</taxon>
        <taxon>Metamonada</taxon>
        <taxon>Parabasalia</taxon>
        <taxon>Tritrichomonadida</taxon>
        <taxon>Tritrichomonadidae</taxon>
        <taxon>Tritrichomonas</taxon>
    </lineage>
</organism>
<name>A0ABR2KGW0_9EUKA</name>
<gene>
    <name evidence="3" type="ORF">M9Y10_034826</name>
</gene>
<accession>A0ABR2KGW0</accession>
<dbReference type="EMBL" id="JAPFFF010000005">
    <property type="protein sequence ID" value="KAK8890067.1"/>
    <property type="molecule type" value="Genomic_DNA"/>
</dbReference>
<feature type="region of interest" description="Disordered" evidence="1">
    <location>
        <begin position="561"/>
        <end position="581"/>
    </location>
</feature>
<protein>
    <recommendedName>
        <fullName evidence="2">Protein kinase domain-containing protein</fullName>
    </recommendedName>
</protein>
<dbReference type="InterPro" id="IPR011009">
    <property type="entry name" value="Kinase-like_dom_sf"/>
</dbReference>
<dbReference type="SMART" id="SM00220">
    <property type="entry name" value="S_TKc"/>
    <property type="match status" value="1"/>
</dbReference>
<dbReference type="PANTHER" id="PTHR24362:SF309">
    <property type="entry name" value="PROTEIN KINASE DOMAIN-CONTAINING PROTEIN"/>
    <property type="match status" value="1"/>
</dbReference>
<feature type="compositionally biased region" description="Polar residues" evidence="1">
    <location>
        <begin position="562"/>
        <end position="581"/>
    </location>
</feature>
<sequence>MTNNWKDLSGYQVDEDKFTESEKNTSDLNASFYNSSHTVAVEKKTNKTFIKIEIAKSNPYHFDLRYQNFILIMGNSPPFGQFKGYNEDENITSFYIQYDQDRSLQHVLDGNDLWGKEAPTVKSKTVFAAAAALAYCHLIDVSCKFIHPESIIYDENLEPYIVNLGYSQSILNSDNTNFNERMTDLSNPLFKNISNYISPEMLKYPHSQPFPADVYSFGSLLYTIITGQPMFKSNNKSEILDLIQKGHPDIQDGLCNQSLKQLVINCHTPNPDKRYTSSQILDFLISLKEPLFKDCKMAEYKEYQQKILRYIYYNQDISTNESDPRKLFVRGSCLLNKIMNDVDANRDSNQNASKDPNKDPTTIKLDTIMNICNYLSQAAQLGFTPAIYKYALFLDSNIYTEDDPFKWMSKAANAEVYNAMYKLGEMYDRKGLYKKAFQVYEKYKDYNTRCKINYGIAQKAPIQTLLRQPIKIYEQNKTPSEAVIEILLYSYLSPIRNKVTKETAEKFEEKIIQLSKKVMSGKPFYLLHVLYRDKSISVEVEKGIDGFLSLDPKNDKDENKFFASSMNPSSSNNDQDESNISQDDKKCLEFLKKAADRLYEPAVADYTIYLLEQNKIKEAGNLLTKFFSRNKCKYDHSRARIQHAYAMYCEKKGKLDNNPILIKKALCIYKESADVGFIRSNADYVRLYQEREDPNIMIIKYYSKRAQITE</sequence>